<name>A0AAD4BMK8_BOLED</name>
<feature type="region of interest" description="Disordered" evidence="1">
    <location>
        <begin position="1"/>
        <end position="36"/>
    </location>
</feature>
<evidence type="ECO:0000256" key="1">
    <source>
        <dbReference type="SAM" id="MobiDB-lite"/>
    </source>
</evidence>
<accession>A0AAD4BMK8</accession>
<evidence type="ECO:0000313" key="2">
    <source>
        <dbReference type="EMBL" id="KAF8434341.1"/>
    </source>
</evidence>
<dbReference type="EMBL" id="WHUW01000029">
    <property type="protein sequence ID" value="KAF8434341.1"/>
    <property type="molecule type" value="Genomic_DNA"/>
</dbReference>
<comment type="caution">
    <text evidence="2">The sequence shown here is derived from an EMBL/GenBank/DDBJ whole genome shotgun (WGS) entry which is preliminary data.</text>
</comment>
<reference evidence="2" key="2">
    <citation type="journal article" date="2020" name="Nat. Commun.">
        <title>Large-scale genome sequencing of mycorrhizal fungi provides insights into the early evolution of symbiotic traits.</title>
        <authorList>
            <person name="Miyauchi S."/>
            <person name="Kiss E."/>
            <person name="Kuo A."/>
            <person name="Drula E."/>
            <person name="Kohler A."/>
            <person name="Sanchez-Garcia M."/>
            <person name="Morin E."/>
            <person name="Andreopoulos B."/>
            <person name="Barry K.W."/>
            <person name="Bonito G."/>
            <person name="Buee M."/>
            <person name="Carver A."/>
            <person name="Chen C."/>
            <person name="Cichocki N."/>
            <person name="Clum A."/>
            <person name="Culley D."/>
            <person name="Crous P.W."/>
            <person name="Fauchery L."/>
            <person name="Girlanda M."/>
            <person name="Hayes R.D."/>
            <person name="Keri Z."/>
            <person name="LaButti K."/>
            <person name="Lipzen A."/>
            <person name="Lombard V."/>
            <person name="Magnuson J."/>
            <person name="Maillard F."/>
            <person name="Murat C."/>
            <person name="Nolan M."/>
            <person name="Ohm R.A."/>
            <person name="Pangilinan J."/>
            <person name="Pereira M.F."/>
            <person name="Perotto S."/>
            <person name="Peter M."/>
            <person name="Pfister S."/>
            <person name="Riley R."/>
            <person name="Sitrit Y."/>
            <person name="Stielow J.B."/>
            <person name="Szollosi G."/>
            <person name="Zifcakova L."/>
            <person name="Stursova M."/>
            <person name="Spatafora J.W."/>
            <person name="Tedersoo L."/>
            <person name="Vaario L.M."/>
            <person name="Yamada A."/>
            <person name="Yan M."/>
            <person name="Wang P."/>
            <person name="Xu J."/>
            <person name="Bruns T."/>
            <person name="Baldrian P."/>
            <person name="Vilgalys R."/>
            <person name="Dunand C."/>
            <person name="Henrissat B."/>
            <person name="Grigoriev I.V."/>
            <person name="Hibbett D."/>
            <person name="Nagy L.G."/>
            <person name="Martin F.M."/>
        </authorList>
    </citation>
    <scope>NUCLEOTIDE SEQUENCE</scope>
    <source>
        <strain evidence="2">BED1</strain>
    </source>
</reference>
<sequence>MSKSQLARTGASMDSVRLKATRGNPRTQSVDDGNDSIRDRLTAHTLVWNTRQRTLVEESGSSTSSPPYPPAWPTMLNYWGRCRGRLGLAVRMASLTECTNATESIVELMWGLFENVARQVIDRRCTACPLDSCPNINDVAGTVSPSRCWWETSRLTPTDGMLRGYIGSDTHDGTIMTLRSGSLMPACMR</sequence>
<keyword evidence="3" id="KW-1185">Reference proteome</keyword>
<dbReference type="Proteomes" id="UP001194468">
    <property type="component" value="Unassembled WGS sequence"/>
</dbReference>
<organism evidence="2 3">
    <name type="scientific">Boletus edulis BED1</name>
    <dbReference type="NCBI Taxonomy" id="1328754"/>
    <lineage>
        <taxon>Eukaryota</taxon>
        <taxon>Fungi</taxon>
        <taxon>Dikarya</taxon>
        <taxon>Basidiomycota</taxon>
        <taxon>Agaricomycotina</taxon>
        <taxon>Agaricomycetes</taxon>
        <taxon>Agaricomycetidae</taxon>
        <taxon>Boletales</taxon>
        <taxon>Boletineae</taxon>
        <taxon>Boletaceae</taxon>
        <taxon>Boletoideae</taxon>
        <taxon>Boletus</taxon>
    </lineage>
</organism>
<protein>
    <submittedName>
        <fullName evidence="2">Uncharacterized protein</fullName>
    </submittedName>
</protein>
<evidence type="ECO:0000313" key="3">
    <source>
        <dbReference type="Proteomes" id="UP001194468"/>
    </source>
</evidence>
<gene>
    <name evidence="2" type="ORF">L210DRAFT_3506691</name>
</gene>
<reference evidence="2" key="1">
    <citation type="submission" date="2019-10" db="EMBL/GenBank/DDBJ databases">
        <authorList>
            <consortium name="DOE Joint Genome Institute"/>
            <person name="Kuo A."/>
            <person name="Miyauchi S."/>
            <person name="Kiss E."/>
            <person name="Drula E."/>
            <person name="Kohler A."/>
            <person name="Sanchez-Garcia M."/>
            <person name="Andreopoulos B."/>
            <person name="Barry K.W."/>
            <person name="Bonito G."/>
            <person name="Buee M."/>
            <person name="Carver A."/>
            <person name="Chen C."/>
            <person name="Cichocki N."/>
            <person name="Clum A."/>
            <person name="Culley D."/>
            <person name="Crous P.W."/>
            <person name="Fauchery L."/>
            <person name="Girlanda M."/>
            <person name="Hayes R."/>
            <person name="Keri Z."/>
            <person name="LaButti K."/>
            <person name="Lipzen A."/>
            <person name="Lombard V."/>
            <person name="Magnuson J."/>
            <person name="Maillard F."/>
            <person name="Morin E."/>
            <person name="Murat C."/>
            <person name="Nolan M."/>
            <person name="Ohm R."/>
            <person name="Pangilinan J."/>
            <person name="Pereira M."/>
            <person name="Perotto S."/>
            <person name="Peter M."/>
            <person name="Riley R."/>
            <person name="Sitrit Y."/>
            <person name="Stielow B."/>
            <person name="Szollosi G."/>
            <person name="Zifcakova L."/>
            <person name="Stursova M."/>
            <person name="Spatafora J.W."/>
            <person name="Tedersoo L."/>
            <person name="Vaario L.-M."/>
            <person name="Yamada A."/>
            <person name="Yan M."/>
            <person name="Wang P."/>
            <person name="Xu J."/>
            <person name="Bruns T."/>
            <person name="Baldrian P."/>
            <person name="Vilgalys R."/>
            <person name="Henrissat B."/>
            <person name="Grigoriev I.V."/>
            <person name="Hibbett D."/>
            <person name="Nagy L.G."/>
            <person name="Martin F.M."/>
        </authorList>
    </citation>
    <scope>NUCLEOTIDE SEQUENCE</scope>
    <source>
        <strain evidence="2">BED1</strain>
    </source>
</reference>
<dbReference type="AlphaFoldDB" id="A0AAD4BMK8"/>
<proteinExistence type="predicted"/>